<dbReference type="STRING" id="237609.PSAKL28_20330"/>
<protein>
    <submittedName>
        <fullName evidence="2">FAD/FMN-containing dehydrogenase</fullName>
    </submittedName>
</protein>
<proteinExistence type="predicted"/>
<dbReference type="AlphaFoldDB" id="A0A443ZR12"/>
<evidence type="ECO:0000313" key="2">
    <source>
        <dbReference type="EMBL" id="RWU21511.1"/>
    </source>
</evidence>
<evidence type="ECO:0000256" key="1">
    <source>
        <dbReference type="SAM" id="SignalP"/>
    </source>
</evidence>
<evidence type="ECO:0000313" key="3">
    <source>
        <dbReference type="Proteomes" id="UP000288983"/>
    </source>
</evidence>
<feature type="chain" id="PRO_5019299735" evidence="1">
    <location>
        <begin position="23"/>
        <end position="161"/>
    </location>
</feature>
<dbReference type="Proteomes" id="UP000288983">
    <property type="component" value="Unassembled WGS sequence"/>
</dbReference>
<name>A0A443ZR12_9PSED</name>
<feature type="signal peptide" evidence="1">
    <location>
        <begin position="1"/>
        <end position="22"/>
    </location>
</feature>
<organism evidence="2 3">
    <name type="scientific">Pseudomonas alkylphenolica</name>
    <dbReference type="NCBI Taxonomy" id="237609"/>
    <lineage>
        <taxon>Bacteria</taxon>
        <taxon>Pseudomonadati</taxon>
        <taxon>Pseudomonadota</taxon>
        <taxon>Gammaproteobacteria</taxon>
        <taxon>Pseudomonadales</taxon>
        <taxon>Pseudomonadaceae</taxon>
        <taxon>Pseudomonas</taxon>
    </lineage>
</organism>
<accession>A0A443ZR12</accession>
<reference evidence="2 3" key="1">
    <citation type="submission" date="2018-06" db="EMBL/GenBank/DDBJ databases">
        <title>Bacteria isolated from soil of Wuhan.</title>
        <authorList>
            <person name="Wei X."/>
            <person name="Chunhua H."/>
        </authorList>
    </citation>
    <scope>NUCLEOTIDE SEQUENCE [LARGE SCALE GENOMIC DNA]</scope>
    <source>
        <strain evidence="3">xwS2</strain>
    </source>
</reference>
<dbReference type="EMBL" id="QJRG01000047">
    <property type="protein sequence ID" value="RWU21511.1"/>
    <property type="molecule type" value="Genomic_DNA"/>
</dbReference>
<comment type="caution">
    <text evidence="2">The sequence shown here is derived from an EMBL/GenBank/DDBJ whole genome shotgun (WGS) entry which is preliminary data.</text>
</comment>
<keyword evidence="1" id="KW-0732">Signal</keyword>
<dbReference type="OrthoDB" id="5786920at2"/>
<gene>
    <name evidence="2" type="ORF">DM813_20270</name>
</gene>
<sequence>MRLPVKFAIALFLSLSPLLAHAVEVGERLAPWTLLDQHDQAYSLNPQTQILLVARNMDGAKLVKAALAERAKGYLEARDAVFVADIQRMPALISKLFAIPAMRDYSYRVLLDREGTVATRYAGAEDKVLWLQLDQGRVVAEREFSNADELRQALEQVPAKP</sequence>